<keyword evidence="6 10" id="KW-0407">Ion channel</keyword>
<dbReference type="InterPro" id="IPR003691">
    <property type="entry name" value="FluC"/>
</dbReference>
<dbReference type="GO" id="GO:0046872">
    <property type="term" value="F:metal ion binding"/>
    <property type="evidence" value="ECO:0007669"/>
    <property type="project" value="UniProtKB-KW"/>
</dbReference>
<evidence type="ECO:0000256" key="9">
    <source>
        <dbReference type="ARBA" id="ARBA00049940"/>
    </source>
</evidence>
<dbReference type="GO" id="GO:0140114">
    <property type="term" value="P:cellular detoxification of fluoride"/>
    <property type="evidence" value="ECO:0007669"/>
    <property type="project" value="UniProtKB-UniRule"/>
</dbReference>
<dbReference type="GO" id="GO:0005886">
    <property type="term" value="C:plasma membrane"/>
    <property type="evidence" value="ECO:0007669"/>
    <property type="project" value="UniProtKB-SubCell"/>
</dbReference>
<evidence type="ECO:0000256" key="3">
    <source>
        <dbReference type="ARBA" id="ARBA00022692"/>
    </source>
</evidence>
<accession>A0A9W6HPN1</accession>
<evidence type="ECO:0000313" key="12">
    <source>
        <dbReference type="Proteomes" id="UP001142325"/>
    </source>
</evidence>
<dbReference type="EMBL" id="BSET01000001">
    <property type="protein sequence ID" value="GLK00612.1"/>
    <property type="molecule type" value="Genomic_DNA"/>
</dbReference>
<keyword evidence="4 10" id="KW-1133">Transmembrane helix</keyword>
<gene>
    <name evidence="10" type="primary">fluC</name>
    <name evidence="10" type="synonym">crcB</name>
    <name evidence="11" type="ORF">GCM10017596_03270</name>
</gene>
<keyword evidence="10" id="KW-0915">Sodium</keyword>
<dbReference type="AlphaFoldDB" id="A0A9W6HPN1"/>
<dbReference type="GO" id="GO:0062054">
    <property type="term" value="F:fluoride channel activity"/>
    <property type="evidence" value="ECO:0007669"/>
    <property type="project" value="UniProtKB-UniRule"/>
</dbReference>
<evidence type="ECO:0000256" key="8">
    <source>
        <dbReference type="ARBA" id="ARBA00035585"/>
    </source>
</evidence>
<evidence type="ECO:0000256" key="4">
    <source>
        <dbReference type="ARBA" id="ARBA00022989"/>
    </source>
</evidence>
<feature type="transmembrane region" description="Helical" evidence="10">
    <location>
        <begin position="12"/>
        <end position="33"/>
    </location>
</feature>
<evidence type="ECO:0000256" key="7">
    <source>
        <dbReference type="ARBA" id="ARBA00035120"/>
    </source>
</evidence>
<protein>
    <recommendedName>
        <fullName evidence="10">Fluoride-specific ion channel FluC</fullName>
    </recommendedName>
</protein>
<feature type="transmembrane region" description="Helical" evidence="10">
    <location>
        <begin position="39"/>
        <end position="57"/>
    </location>
</feature>
<feature type="transmembrane region" description="Helical" evidence="10">
    <location>
        <begin position="96"/>
        <end position="121"/>
    </location>
</feature>
<proteinExistence type="inferred from homology"/>
<keyword evidence="3 10" id="KW-0812">Transmembrane</keyword>
<dbReference type="PANTHER" id="PTHR28259:SF1">
    <property type="entry name" value="FLUORIDE EXPORT PROTEIN 1-RELATED"/>
    <property type="match status" value="1"/>
</dbReference>
<evidence type="ECO:0000256" key="1">
    <source>
        <dbReference type="ARBA" id="ARBA00004651"/>
    </source>
</evidence>
<keyword evidence="10" id="KW-0479">Metal-binding</keyword>
<evidence type="ECO:0000256" key="5">
    <source>
        <dbReference type="ARBA" id="ARBA00023136"/>
    </source>
</evidence>
<name>A0A9W6HPN1_9MICO</name>
<reference evidence="11" key="1">
    <citation type="journal article" date="2014" name="Int. J. Syst. Evol. Microbiol.">
        <title>Complete genome sequence of Corynebacterium casei LMG S-19264T (=DSM 44701T), isolated from a smear-ripened cheese.</title>
        <authorList>
            <consortium name="US DOE Joint Genome Institute (JGI-PGF)"/>
            <person name="Walter F."/>
            <person name="Albersmeier A."/>
            <person name="Kalinowski J."/>
            <person name="Ruckert C."/>
        </authorList>
    </citation>
    <scope>NUCLEOTIDE SEQUENCE</scope>
    <source>
        <strain evidence="11">VKM Ac-1958</strain>
    </source>
</reference>
<keyword evidence="5 10" id="KW-0472">Membrane</keyword>
<reference evidence="11" key="2">
    <citation type="submission" date="2023-01" db="EMBL/GenBank/DDBJ databases">
        <authorList>
            <person name="Sun Q."/>
            <person name="Evtushenko L."/>
        </authorList>
    </citation>
    <scope>NUCLEOTIDE SEQUENCE</scope>
    <source>
        <strain evidence="11">VKM Ac-1958</strain>
    </source>
</reference>
<evidence type="ECO:0000313" key="11">
    <source>
        <dbReference type="EMBL" id="GLK00612.1"/>
    </source>
</evidence>
<keyword evidence="10" id="KW-0813">Transport</keyword>
<comment type="activity regulation">
    <text evidence="10">Na(+) is not transported, but it plays an essential structural role and its presence is essential for fluoride channel function.</text>
</comment>
<comment type="catalytic activity">
    <reaction evidence="8">
        <text>fluoride(in) = fluoride(out)</text>
        <dbReference type="Rhea" id="RHEA:76159"/>
        <dbReference type="ChEBI" id="CHEBI:17051"/>
    </reaction>
    <physiologicalReaction direction="left-to-right" evidence="8">
        <dbReference type="Rhea" id="RHEA:76160"/>
    </physiologicalReaction>
</comment>
<feature type="transmembrane region" description="Helical" evidence="10">
    <location>
        <begin position="69"/>
        <end position="90"/>
    </location>
</feature>
<dbReference type="PANTHER" id="PTHR28259">
    <property type="entry name" value="FLUORIDE EXPORT PROTEIN 1-RELATED"/>
    <property type="match status" value="1"/>
</dbReference>
<organism evidence="11 12">
    <name type="scientific">Microbacterium keratanolyticum</name>
    <dbReference type="NCBI Taxonomy" id="67574"/>
    <lineage>
        <taxon>Bacteria</taxon>
        <taxon>Bacillati</taxon>
        <taxon>Actinomycetota</taxon>
        <taxon>Actinomycetes</taxon>
        <taxon>Micrococcales</taxon>
        <taxon>Microbacteriaceae</taxon>
        <taxon>Microbacterium</taxon>
    </lineage>
</organism>
<feature type="binding site" evidence="10">
    <location>
        <position position="80"/>
    </location>
    <ligand>
        <name>Na(+)</name>
        <dbReference type="ChEBI" id="CHEBI:29101"/>
        <note>structural</note>
    </ligand>
</feature>
<keyword evidence="10" id="KW-0406">Ion transport</keyword>
<keyword evidence="2 10" id="KW-1003">Cell membrane</keyword>
<comment type="function">
    <text evidence="9 10">Fluoride-specific ion channel. Important for reducing fluoride concentration in the cell, thus reducing its toxicity.</text>
</comment>
<dbReference type="Pfam" id="PF02537">
    <property type="entry name" value="CRCB"/>
    <property type="match status" value="1"/>
</dbReference>
<evidence type="ECO:0000256" key="6">
    <source>
        <dbReference type="ARBA" id="ARBA00023303"/>
    </source>
</evidence>
<feature type="binding site" evidence="10">
    <location>
        <position position="77"/>
    </location>
    <ligand>
        <name>Na(+)</name>
        <dbReference type="ChEBI" id="CHEBI:29101"/>
        <note>structural</note>
    </ligand>
</feature>
<comment type="subcellular location">
    <subcellularLocation>
        <location evidence="1 10">Cell membrane</location>
        <topology evidence="1 10">Multi-pass membrane protein</topology>
    </subcellularLocation>
</comment>
<dbReference type="Proteomes" id="UP001142325">
    <property type="component" value="Unassembled WGS sequence"/>
</dbReference>
<dbReference type="HAMAP" id="MF_00454">
    <property type="entry name" value="FluC"/>
    <property type="match status" value="1"/>
</dbReference>
<keyword evidence="12" id="KW-1185">Reference proteome</keyword>
<comment type="caution">
    <text evidence="11">The sequence shown here is derived from an EMBL/GenBank/DDBJ whole genome shotgun (WGS) entry which is preliminary data.</text>
</comment>
<evidence type="ECO:0000256" key="2">
    <source>
        <dbReference type="ARBA" id="ARBA00022475"/>
    </source>
</evidence>
<evidence type="ECO:0000256" key="10">
    <source>
        <dbReference type="HAMAP-Rule" id="MF_00454"/>
    </source>
</evidence>
<sequence length="133" mass="12799">MASVNPASVTRVLLVAAGGTLGTAARLALGFVIPDAAGLPLSILVANVAGSFLLGVLAARLPASSGVRLFLGTGLLGGFTTYSAFTVGIIELGGAAPWLAAGYAVVSVAIGIGAAVLGLWLGRSRQAPGGGAA</sequence>
<comment type="similarity">
    <text evidence="7 10">Belongs to the fluoride channel Fluc/FEX (TC 1.A.43) family.</text>
</comment>